<name>A0A3B1AZG9_9ZZZZ</name>
<dbReference type="GO" id="GO:0016020">
    <property type="term" value="C:membrane"/>
    <property type="evidence" value="ECO:0007669"/>
    <property type="project" value="UniProtKB-SubCell"/>
</dbReference>
<dbReference type="InterPro" id="IPR050291">
    <property type="entry name" value="CDF_Transporter"/>
</dbReference>
<evidence type="ECO:0000259" key="9">
    <source>
        <dbReference type="Pfam" id="PF16916"/>
    </source>
</evidence>
<dbReference type="PANTHER" id="PTHR43840:SF15">
    <property type="entry name" value="MITOCHONDRIAL METAL TRANSPORTER 1-RELATED"/>
    <property type="match status" value="1"/>
</dbReference>
<feature type="transmembrane region" description="Helical" evidence="7">
    <location>
        <begin position="21"/>
        <end position="43"/>
    </location>
</feature>
<evidence type="ECO:0000256" key="1">
    <source>
        <dbReference type="ARBA" id="ARBA00004141"/>
    </source>
</evidence>
<evidence type="ECO:0000259" key="8">
    <source>
        <dbReference type="Pfam" id="PF01545"/>
    </source>
</evidence>
<dbReference type="InterPro" id="IPR027470">
    <property type="entry name" value="Cation_efflux_CTD"/>
</dbReference>
<dbReference type="AlphaFoldDB" id="A0A3B1AZG9"/>
<dbReference type="Pfam" id="PF16916">
    <property type="entry name" value="ZT_dimer"/>
    <property type="match status" value="1"/>
</dbReference>
<gene>
    <name evidence="10" type="ORF">MNBD_GAMMA20-1028</name>
</gene>
<protein>
    <submittedName>
        <fullName evidence="10">Cobalt-zinc-cadmium resistance protein</fullName>
    </submittedName>
</protein>
<keyword evidence="3" id="KW-0813">Transport</keyword>
<feature type="transmembrane region" description="Helical" evidence="7">
    <location>
        <begin position="168"/>
        <end position="186"/>
    </location>
</feature>
<evidence type="ECO:0000313" key="10">
    <source>
        <dbReference type="EMBL" id="VAX03430.1"/>
    </source>
</evidence>
<comment type="subcellular location">
    <subcellularLocation>
        <location evidence="1">Membrane</location>
        <topology evidence="1">Multi-pass membrane protein</topology>
    </subcellularLocation>
</comment>
<reference evidence="10" key="1">
    <citation type="submission" date="2018-06" db="EMBL/GenBank/DDBJ databases">
        <authorList>
            <person name="Zhirakovskaya E."/>
        </authorList>
    </citation>
    <scope>NUCLEOTIDE SEQUENCE</scope>
</reference>
<dbReference type="Gene3D" id="3.30.70.1350">
    <property type="entry name" value="Cation efflux protein, cytoplasmic domain"/>
    <property type="match status" value="1"/>
</dbReference>
<keyword evidence="6 7" id="KW-0472">Membrane</keyword>
<dbReference type="Pfam" id="PF01545">
    <property type="entry name" value="Cation_efflux"/>
    <property type="match status" value="1"/>
</dbReference>
<dbReference type="PANTHER" id="PTHR43840">
    <property type="entry name" value="MITOCHONDRIAL METAL TRANSPORTER 1-RELATED"/>
    <property type="match status" value="1"/>
</dbReference>
<feature type="domain" description="Cation efflux protein transmembrane" evidence="8">
    <location>
        <begin position="24"/>
        <end position="217"/>
    </location>
</feature>
<evidence type="ECO:0000256" key="3">
    <source>
        <dbReference type="ARBA" id="ARBA00022448"/>
    </source>
</evidence>
<dbReference type="SUPFAM" id="SSF160240">
    <property type="entry name" value="Cation efflux protein cytoplasmic domain-like"/>
    <property type="match status" value="1"/>
</dbReference>
<organism evidence="10">
    <name type="scientific">hydrothermal vent metagenome</name>
    <dbReference type="NCBI Taxonomy" id="652676"/>
    <lineage>
        <taxon>unclassified sequences</taxon>
        <taxon>metagenomes</taxon>
        <taxon>ecological metagenomes</taxon>
    </lineage>
</organism>
<dbReference type="InterPro" id="IPR002524">
    <property type="entry name" value="Cation_efflux"/>
</dbReference>
<sequence>MSHTAEHTPLSHDERYREARHVTLVGSAVDLVLGVTKIFVGFVGNSQALIADGVHSLSDLATDIIVLFAMKHGSRAADEEHPYGHGRIETLATVVLGVALLAVAIGIAYDASLRLLNPELLPQPGWLALSVATISIAAKEAIYHYTLRVANRLNSQLLRANAWHSRSDAISSLVVVIGVIGAMNGVVWLDAVAAIAVGAMVGKIGIGLAWHSSQELIDRAMEPEQVTNIRTAILSVNGVKTLHMLRTRRMANDGLVDVHILVEPKSSVSEGHLISERVRQAVMEKVDGITEVMVHIDPEDDEVSAPSRGLPMRDEVLALLRHRWQDIEEASDIDHVRLHYLDGKIHVEVSLP</sequence>
<dbReference type="InterPro" id="IPR027469">
    <property type="entry name" value="Cation_efflux_TMD_sf"/>
</dbReference>
<evidence type="ECO:0000256" key="2">
    <source>
        <dbReference type="ARBA" id="ARBA00008114"/>
    </source>
</evidence>
<feature type="transmembrane region" description="Helical" evidence="7">
    <location>
        <begin position="192"/>
        <end position="211"/>
    </location>
</feature>
<feature type="non-terminal residue" evidence="10">
    <location>
        <position position="352"/>
    </location>
</feature>
<comment type="similarity">
    <text evidence="2">Belongs to the cation diffusion facilitator (CDF) transporter (TC 2.A.4) family.</text>
</comment>
<dbReference type="InterPro" id="IPR058533">
    <property type="entry name" value="Cation_efflux_TM"/>
</dbReference>
<dbReference type="Gene3D" id="1.20.1510.10">
    <property type="entry name" value="Cation efflux protein transmembrane domain"/>
    <property type="match status" value="1"/>
</dbReference>
<feature type="transmembrane region" description="Helical" evidence="7">
    <location>
        <begin position="49"/>
        <end position="70"/>
    </location>
</feature>
<feature type="domain" description="Cation efflux protein cytoplasmic" evidence="9">
    <location>
        <begin position="222"/>
        <end position="299"/>
    </location>
</feature>
<dbReference type="FunFam" id="1.20.1510.10:FF:000006">
    <property type="entry name" value="Divalent cation efflux transporter"/>
    <property type="match status" value="1"/>
</dbReference>
<dbReference type="InterPro" id="IPR036837">
    <property type="entry name" value="Cation_efflux_CTD_sf"/>
</dbReference>
<keyword evidence="5 7" id="KW-1133">Transmembrane helix</keyword>
<keyword evidence="4 7" id="KW-0812">Transmembrane</keyword>
<accession>A0A3B1AZG9</accession>
<evidence type="ECO:0000256" key="5">
    <source>
        <dbReference type="ARBA" id="ARBA00022989"/>
    </source>
</evidence>
<evidence type="ECO:0000256" key="4">
    <source>
        <dbReference type="ARBA" id="ARBA00022692"/>
    </source>
</evidence>
<evidence type="ECO:0000256" key="6">
    <source>
        <dbReference type="ARBA" id="ARBA00023136"/>
    </source>
</evidence>
<proteinExistence type="inferred from homology"/>
<dbReference type="NCBIfam" id="TIGR01297">
    <property type="entry name" value="CDF"/>
    <property type="match status" value="1"/>
</dbReference>
<feature type="transmembrane region" description="Helical" evidence="7">
    <location>
        <begin position="91"/>
        <end position="109"/>
    </location>
</feature>
<evidence type="ECO:0000256" key="7">
    <source>
        <dbReference type="SAM" id="Phobius"/>
    </source>
</evidence>
<dbReference type="GO" id="GO:0008324">
    <property type="term" value="F:monoatomic cation transmembrane transporter activity"/>
    <property type="evidence" value="ECO:0007669"/>
    <property type="project" value="InterPro"/>
</dbReference>
<dbReference type="SUPFAM" id="SSF161111">
    <property type="entry name" value="Cation efflux protein transmembrane domain-like"/>
    <property type="match status" value="1"/>
</dbReference>
<feature type="transmembrane region" description="Helical" evidence="7">
    <location>
        <begin position="125"/>
        <end position="147"/>
    </location>
</feature>
<dbReference type="EMBL" id="UOFU01000325">
    <property type="protein sequence ID" value="VAX03430.1"/>
    <property type="molecule type" value="Genomic_DNA"/>
</dbReference>